<comment type="caution">
    <text evidence="1">The sequence shown here is derived from an EMBL/GenBank/DDBJ whole genome shotgun (WGS) entry which is preliminary data.</text>
</comment>
<organism evidence="1 2">
    <name type="scientific">Candidatus Nitrosomaritimum aestuariumsis</name>
    <dbReference type="NCBI Taxonomy" id="3342354"/>
    <lineage>
        <taxon>Archaea</taxon>
        <taxon>Nitrososphaerota</taxon>
        <taxon>Nitrososphaeria</taxon>
        <taxon>Nitrosopumilales</taxon>
        <taxon>Nitrosopumilaceae</taxon>
        <taxon>Candidatus Nitrosomaritimum</taxon>
    </lineage>
</organism>
<gene>
    <name evidence="1" type="ORF">H2B05_06870</name>
</gene>
<dbReference type="EMBL" id="JACENC010000267">
    <property type="protein sequence ID" value="MBA4454648.1"/>
    <property type="molecule type" value="Genomic_DNA"/>
</dbReference>
<sequence length="77" mass="8934">MSENSKDELIEAQKQVIGILFEVIKRLQANNDLDEEYFQIISDDKKTKQSQERLESILNERAENAKIVGRLLAKLED</sequence>
<accession>A0AC60W4P6</accession>
<name>A0AC60W4P6_9ARCH</name>
<dbReference type="Proteomes" id="UP000526786">
    <property type="component" value="Unassembled WGS sequence"/>
</dbReference>
<proteinExistence type="predicted"/>
<protein>
    <submittedName>
        <fullName evidence="1">Hydrolase</fullName>
    </submittedName>
</protein>
<evidence type="ECO:0000313" key="2">
    <source>
        <dbReference type="Proteomes" id="UP000526786"/>
    </source>
</evidence>
<reference evidence="1 2" key="1">
    <citation type="journal article" date="2020" name="Appl. Environ. Microbiol.">
        <title>Genomic Characteristics of a Novel Species of Ammonia-Oxidizing Archaea from the Jiulong River Estuary.</title>
        <authorList>
            <person name="Zou D."/>
            <person name="Wan R."/>
            <person name="Han L."/>
            <person name="Xu M.N."/>
            <person name="Liu Y."/>
            <person name="Liu H."/>
            <person name="Kao S.J."/>
            <person name="Li M."/>
        </authorList>
    </citation>
    <scope>NUCLEOTIDE SEQUENCE [LARGE SCALE GENOMIC DNA]</scope>
    <source>
        <strain evidence="1">W2bin3</strain>
    </source>
</reference>
<keyword evidence="1" id="KW-0378">Hydrolase</keyword>
<evidence type="ECO:0000313" key="1">
    <source>
        <dbReference type="EMBL" id="MBA4454648.1"/>
    </source>
</evidence>